<accession>A0A1F6NTG2</accession>
<protein>
    <recommendedName>
        <fullName evidence="3">HNH domain-containing protein</fullName>
    </recommendedName>
</protein>
<evidence type="ECO:0008006" key="3">
    <source>
        <dbReference type="Google" id="ProtNLM"/>
    </source>
</evidence>
<proteinExistence type="predicted"/>
<dbReference type="Proteomes" id="UP000177151">
    <property type="component" value="Unassembled WGS sequence"/>
</dbReference>
<sequence length="92" mass="11238">MKWNRKQTEILRKYLTEYFKEHPCTDCGNDDIRVLDFDHNSNKFMGICQMVRNCYSMDAVKKEIKKCKVRCANCHRIKTFKERNFWKHKISN</sequence>
<evidence type="ECO:0000313" key="1">
    <source>
        <dbReference type="EMBL" id="OGH87207.1"/>
    </source>
</evidence>
<name>A0A1F6NTG2_9BACT</name>
<reference evidence="1 2" key="1">
    <citation type="journal article" date="2016" name="Nat. Commun.">
        <title>Thousands of microbial genomes shed light on interconnected biogeochemical processes in an aquifer system.</title>
        <authorList>
            <person name="Anantharaman K."/>
            <person name="Brown C.T."/>
            <person name="Hug L.A."/>
            <person name="Sharon I."/>
            <person name="Castelle C.J."/>
            <person name="Probst A.J."/>
            <person name="Thomas B.C."/>
            <person name="Singh A."/>
            <person name="Wilkins M.J."/>
            <person name="Karaoz U."/>
            <person name="Brodie E.L."/>
            <person name="Williams K.H."/>
            <person name="Hubbard S.S."/>
            <person name="Banfield J.F."/>
        </authorList>
    </citation>
    <scope>NUCLEOTIDE SEQUENCE [LARGE SCALE GENOMIC DNA]</scope>
</reference>
<dbReference type="EMBL" id="MFQP01000041">
    <property type="protein sequence ID" value="OGH87207.1"/>
    <property type="molecule type" value="Genomic_DNA"/>
</dbReference>
<comment type="caution">
    <text evidence="1">The sequence shown here is derived from an EMBL/GenBank/DDBJ whole genome shotgun (WGS) entry which is preliminary data.</text>
</comment>
<organism evidence="1 2">
    <name type="scientific">Candidatus Magasanikbacteria bacterium RIFOXYA1_FULL_40_8</name>
    <dbReference type="NCBI Taxonomy" id="1798694"/>
    <lineage>
        <taxon>Bacteria</taxon>
        <taxon>Candidatus Magasanikiibacteriota</taxon>
    </lineage>
</organism>
<dbReference type="AlphaFoldDB" id="A0A1F6NTG2"/>
<evidence type="ECO:0000313" key="2">
    <source>
        <dbReference type="Proteomes" id="UP000177151"/>
    </source>
</evidence>
<gene>
    <name evidence="1" type="ORF">A2206_01315</name>
</gene>